<dbReference type="InterPro" id="IPR005031">
    <property type="entry name" value="COQ10_START"/>
</dbReference>
<dbReference type="RefSeq" id="WP_005058804.1">
    <property type="nucleotide sequence ID" value="NZ_AP022621.1"/>
</dbReference>
<protein>
    <submittedName>
        <fullName evidence="2">Polyketide cyclase / dehydrase and lipid transport</fullName>
    </submittedName>
</protein>
<accession>A0A0U1AB27</accession>
<organism evidence="2 3">
    <name type="scientific">Mycobacteroides abscessus</name>
    <dbReference type="NCBI Taxonomy" id="36809"/>
    <lineage>
        <taxon>Bacteria</taxon>
        <taxon>Bacillati</taxon>
        <taxon>Actinomycetota</taxon>
        <taxon>Actinomycetes</taxon>
        <taxon>Mycobacteriales</taxon>
        <taxon>Mycobacteriaceae</taxon>
        <taxon>Mycobacteroides</taxon>
    </lineage>
</organism>
<dbReference type="SUPFAM" id="SSF55961">
    <property type="entry name" value="Bet v1-like"/>
    <property type="match status" value="1"/>
</dbReference>
<name>A0A0U1AB27_9MYCO</name>
<dbReference type="Gene3D" id="3.30.530.20">
    <property type="match status" value="1"/>
</dbReference>
<dbReference type="CDD" id="cd08861">
    <property type="entry name" value="OtcD1_ARO-CYC_like"/>
    <property type="match status" value="1"/>
</dbReference>
<evidence type="ECO:0000313" key="2">
    <source>
        <dbReference type="EMBL" id="CPV69496.1"/>
    </source>
</evidence>
<gene>
    <name evidence="2" type="ORF">ERS075579_04582</name>
</gene>
<dbReference type="Proteomes" id="UP000045782">
    <property type="component" value="Unassembled WGS sequence"/>
</dbReference>
<feature type="domain" description="Coenzyme Q-binding protein COQ10 START" evidence="1">
    <location>
        <begin position="14"/>
        <end position="134"/>
    </location>
</feature>
<evidence type="ECO:0000313" key="3">
    <source>
        <dbReference type="Proteomes" id="UP000045782"/>
    </source>
</evidence>
<dbReference type="InterPro" id="IPR023393">
    <property type="entry name" value="START-like_dom_sf"/>
</dbReference>
<dbReference type="Pfam" id="PF03364">
    <property type="entry name" value="Polyketide_cyc"/>
    <property type="match status" value="1"/>
</dbReference>
<reference evidence="2 3" key="1">
    <citation type="submission" date="2015-03" db="EMBL/GenBank/DDBJ databases">
        <authorList>
            <person name="Murphy D."/>
        </authorList>
    </citation>
    <scope>NUCLEOTIDE SEQUENCE [LARGE SCALE GENOMIC DNA]</scope>
    <source>
        <strain evidence="2 3">PAP088</strain>
    </source>
</reference>
<proteinExistence type="predicted"/>
<dbReference type="AlphaFoldDB" id="A0A0U1AB27"/>
<evidence type="ECO:0000259" key="1">
    <source>
        <dbReference type="Pfam" id="PF03364"/>
    </source>
</evidence>
<sequence>MRTAQLIVDSSSHPDEAYRAIAQFEEYPQYVEDISSITVRQDDPSALVAETTYSDWEVIFRNGPLRWTEVDYHNPADRSIAFEQLSGDFEIFRGRWLVEPSPTGSRVSFEVTFDFGIPSLAGVLEPIAERVLKESIFTIMSRTIADVTPVIEESRALAAEAVAVH</sequence>
<dbReference type="EMBL" id="CSWP01000011">
    <property type="protein sequence ID" value="CPV69496.1"/>
    <property type="molecule type" value="Genomic_DNA"/>
</dbReference>